<organism evidence="4 5">
    <name type="scientific">Candidatus Liberibacter asiaticus str. gxpsy</name>
    <dbReference type="NCBI Taxonomy" id="1174529"/>
    <lineage>
        <taxon>Bacteria</taxon>
        <taxon>Pseudomonadati</taxon>
        <taxon>Pseudomonadota</taxon>
        <taxon>Alphaproteobacteria</taxon>
        <taxon>Hyphomicrobiales</taxon>
        <taxon>Rhizobiaceae</taxon>
        <taxon>Liberibacter</taxon>
    </lineage>
</organism>
<gene>
    <name evidence="4" type="ORF">WSI_00950</name>
</gene>
<reference evidence="4 5" key="1">
    <citation type="journal article" date="2013" name="Genome Announc.">
        <title>Complete Genome Sequence of a Chinese Strain of 'Candidatus Liberibacter asiaticus'.</title>
        <authorList>
            <person name="Lin H."/>
            <person name="Han C.S."/>
            <person name="Liu B."/>
            <person name="Lou B."/>
            <person name="Bai X."/>
            <person name="Deng C."/>
            <person name="Civerolo E.L."/>
            <person name="Gupta G."/>
        </authorList>
    </citation>
    <scope>NUCLEOTIDE SEQUENCE [LARGE SCALE GENOMIC DNA]</scope>
    <source>
        <strain evidence="5">gxpsy</strain>
    </source>
</reference>
<evidence type="ECO:0000313" key="5">
    <source>
        <dbReference type="Proteomes" id="UP000011820"/>
    </source>
</evidence>
<feature type="domain" description="Methyltransferase type 11" evidence="3">
    <location>
        <begin position="87"/>
        <end position="137"/>
    </location>
</feature>
<dbReference type="PANTHER" id="PTHR13090">
    <property type="entry name" value="ARGININE-HYDROXYLASE NDUFAF5, MITOCHONDRIAL"/>
    <property type="match status" value="1"/>
</dbReference>
<proteinExistence type="predicted"/>
<dbReference type="EMBL" id="CP004005">
    <property type="protein sequence ID" value="AGH16562.1"/>
    <property type="molecule type" value="Genomic_DNA"/>
</dbReference>
<dbReference type="GeneID" id="93076562"/>
<dbReference type="InterPro" id="IPR013216">
    <property type="entry name" value="Methyltransf_11"/>
</dbReference>
<evidence type="ECO:0000313" key="4">
    <source>
        <dbReference type="EMBL" id="AGH16562.1"/>
    </source>
</evidence>
<protein>
    <submittedName>
        <fullName evidence="4">SAM-dependent methyltransferase protein</fullName>
    </submittedName>
</protein>
<accession>A0ABM5NFF6</accession>
<dbReference type="Proteomes" id="UP000011820">
    <property type="component" value="Chromosome"/>
</dbReference>
<dbReference type="InterPro" id="IPR050602">
    <property type="entry name" value="Malonyl-ACP_OMT"/>
</dbReference>
<dbReference type="PANTHER" id="PTHR13090:SF1">
    <property type="entry name" value="ARGININE-HYDROXYLASE NDUFAF5, MITOCHONDRIAL"/>
    <property type="match status" value="1"/>
</dbReference>
<dbReference type="GO" id="GO:0008168">
    <property type="term" value="F:methyltransferase activity"/>
    <property type="evidence" value="ECO:0007669"/>
    <property type="project" value="UniProtKB-KW"/>
</dbReference>
<evidence type="ECO:0000256" key="1">
    <source>
        <dbReference type="ARBA" id="ARBA00022603"/>
    </source>
</evidence>
<keyword evidence="5" id="KW-1185">Reference proteome</keyword>
<dbReference type="GO" id="GO:0032259">
    <property type="term" value="P:methylation"/>
    <property type="evidence" value="ECO:0007669"/>
    <property type="project" value="UniProtKB-KW"/>
</dbReference>
<keyword evidence="1 4" id="KW-0489">Methyltransferase</keyword>
<dbReference type="InterPro" id="IPR029063">
    <property type="entry name" value="SAM-dependent_MTases_sf"/>
</dbReference>
<dbReference type="SUPFAM" id="SSF53335">
    <property type="entry name" value="S-adenosyl-L-methionine-dependent methyltransferases"/>
    <property type="match status" value="1"/>
</dbReference>
<dbReference type="Pfam" id="PF08241">
    <property type="entry name" value="Methyltransf_11"/>
    <property type="match status" value="1"/>
</dbReference>
<name>A0ABM5NFF6_LIBAS</name>
<evidence type="ECO:0000259" key="3">
    <source>
        <dbReference type="Pfam" id="PF08241"/>
    </source>
</evidence>
<dbReference type="Gene3D" id="3.40.50.150">
    <property type="entry name" value="Vaccinia Virus protein VP39"/>
    <property type="match status" value="1"/>
</dbReference>
<evidence type="ECO:0000256" key="2">
    <source>
        <dbReference type="ARBA" id="ARBA00022679"/>
    </source>
</evidence>
<dbReference type="RefSeq" id="WP_012778541.1">
    <property type="nucleotide sequence ID" value="NC_020549.1"/>
</dbReference>
<keyword evidence="2" id="KW-0808">Transferase</keyword>
<sequence>MNILFDMQLINRNRLRSFRQKDFSVYFLLDRVAKEIAFRLNMINQTFENALELHGITGIVGYTCMETKKIHRMIRAEISTEFSTLKREVISCPLEEIPSISQSVDLILSPLNLHIINDTLEMFSKINHMLKPGGMFLAAIPGIGTLHELRKALLKAETELTGGASPRVIPFMDIKSAGTLMEKSGFISPIIDQDTYTVYYKSMLHLMHDLRGMGMSNPLIRRSKTPPYKSLFKRASTIYTEENSDLTGNVTASFSIIYVMGWKSTTFKTGTDE</sequence>